<accession>A0A0G4FT42</accession>
<feature type="transmembrane region" description="Helical" evidence="6">
    <location>
        <begin position="247"/>
        <end position="272"/>
    </location>
</feature>
<feature type="region of interest" description="Disordered" evidence="5">
    <location>
        <begin position="1"/>
        <end position="21"/>
    </location>
</feature>
<evidence type="ECO:0000256" key="4">
    <source>
        <dbReference type="ARBA" id="ARBA00023136"/>
    </source>
</evidence>
<name>A0A0G4FT42_VITBC</name>
<keyword evidence="9" id="KW-1185">Reference proteome</keyword>
<evidence type="ECO:0000313" key="8">
    <source>
        <dbReference type="EMBL" id="CEM17853.1"/>
    </source>
</evidence>
<keyword evidence="4 6" id="KW-0472">Membrane</keyword>
<feature type="transmembrane region" description="Helical" evidence="6">
    <location>
        <begin position="368"/>
        <end position="390"/>
    </location>
</feature>
<reference evidence="8 9" key="1">
    <citation type="submission" date="2014-11" db="EMBL/GenBank/DDBJ databases">
        <authorList>
            <person name="Zhu J."/>
            <person name="Qi W."/>
            <person name="Song R."/>
        </authorList>
    </citation>
    <scope>NUCLEOTIDE SEQUENCE [LARGE SCALE GENOMIC DNA]</scope>
</reference>
<feature type="transmembrane region" description="Helical" evidence="6">
    <location>
        <begin position="177"/>
        <end position="196"/>
    </location>
</feature>
<evidence type="ECO:0000256" key="2">
    <source>
        <dbReference type="ARBA" id="ARBA00022692"/>
    </source>
</evidence>
<evidence type="ECO:0000256" key="6">
    <source>
        <dbReference type="SAM" id="Phobius"/>
    </source>
</evidence>
<feature type="transmembrane region" description="Helical" evidence="6">
    <location>
        <begin position="117"/>
        <end position="140"/>
    </location>
</feature>
<dbReference type="PhylomeDB" id="A0A0G4FT42"/>
<dbReference type="InterPro" id="IPR013057">
    <property type="entry name" value="AA_transpt_TM"/>
</dbReference>
<keyword evidence="3 6" id="KW-1133">Transmembrane helix</keyword>
<feature type="transmembrane region" description="Helical" evidence="6">
    <location>
        <begin position="402"/>
        <end position="426"/>
    </location>
</feature>
<dbReference type="PANTHER" id="PTHR22950:SF702">
    <property type="entry name" value="AMINO ACID TRANSPORTER PROTEIN"/>
    <property type="match status" value="1"/>
</dbReference>
<evidence type="ECO:0000259" key="7">
    <source>
        <dbReference type="Pfam" id="PF01490"/>
    </source>
</evidence>
<sequence length="431" mass="46206">MKSGSVNATIDEESQEARPLSGKDGFVPGIAEALSPLGAVSTLLVAMIGTGVVAMPFIFLLCGITLGVIGLAAMAWLAQLAMVCIIRSVQISRCVSYEDLGERAFGMWFSRITDLSLIGLLLGSTAAYIIIATNILSVSLPDSLSVPRPTLFALVALAMFPVCLARTYDGLAAINTFCFTSFVVISVICTVKSVLVREHIQVDETTQRISPIIGLILSLPMTSTYMNGHMNVPQVYAELRPQWKRRAIPLGTAVCVIAFAFYVFAGMVPYLVFHASTETDILTQLVNTFMAVHSARDPHLSLAQVLLGLCIVLKTPVIQFPLRSLVLGRFQPDAKLATLPMPQNLLLTAVCIAAAYLLAVALPRLDLVIQIVGATSGVFLVYICPGAFTLGIERRKAADVWVAVRGWTLVVSGLCISVTALCAVIVNEVFS</sequence>
<dbReference type="AlphaFoldDB" id="A0A0G4FT42"/>
<dbReference type="GO" id="GO:0015179">
    <property type="term" value="F:L-amino acid transmembrane transporter activity"/>
    <property type="evidence" value="ECO:0007669"/>
    <property type="project" value="TreeGrafter"/>
</dbReference>
<dbReference type="GO" id="GO:0016020">
    <property type="term" value="C:membrane"/>
    <property type="evidence" value="ECO:0007669"/>
    <property type="project" value="UniProtKB-SubCell"/>
</dbReference>
<evidence type="ECO:0000256" key="5">
    <source>
        <dbReference type="SAM" id="MobiDB-lite"/>
    </source>
</evidence>
<dbReference type="EMBL" id="CDMY01000498">
    <property type="protein sequence ID" value="CEM17853.1"/>
    <property type="molecule type" value="Genomic_DNA"/>
</dbReference>
<feature type="transmembrane region" description="Helical" evidence="6">
    <location>
        <begin position="44"/>
        <end position="77"/>
    </location>
</feature>
<dbReference type="Pfam" id="PF01490">
    <property type="entry name" value="Aa_trans"/>
    <property type="match status" value="1"/>
</dbReference>
<gene>
    <name evidence="8" type="ORF">Vbra_2573</name>
</gene>
<feature type="transmembrane region" description="Helical" evidence="6">
    <location>
        <begin position="302"/>
        <end position="322"/>
    </location>
</feature>
<dbReference type="OrthoDB" id="438545at2759"/>
<dbReference type="STRING" id="1169540.A0A0G4FT42"/>
<feature type="domain" description="Amino acid transporter transmembrane" evidence="7">
    <location>
        <begin position="35"/>
        <end position="425"/>
    </location>
</feature>
<dbReference type="InParanoid" id="A0A0G4FT42"/>
<proteinExistence type="predicted"/>
<organism evidence="8 9">
    <name type="scientific">Vitrella brassicaformis (strain CCMP3155)</name>
    <dbReference type="NCBI Taxonomy" id="1169540"/>
    <lineage>
        <taxon>Eukaryota</taxon>
        <taxon>Sar</taxon>
        <taxon>Alveolata</taxon>
        <taxon>Colpodellida</taxon>
        <taxon>Vitrellaceae</taxon>
        <taxon>Vitrella</taxon>
    </lineage>
</organism>
<dbReference type="VEuPathDB" id="CryptoDB:Vbra_2573"/>
<feature type="transmembrane region" description="Helical" evidence="6">
    <location>
        <begin position="343"/>
        <end position="362"/>
    </location>
</feature>
<keyword evidence="2 6" id="KW-0812">Transmembrane</keyword>
<evidence type="ECO:0000313" key="9">
    <source>
        <dbReference type="Proteomes" id="UP000041254"/>
    </source>
</evidence>
<feature type="transmembrane region" description="Helical" evidence="6">
    <location>
        <begin position="146"/>
        <end position="165"/>
    </location>
</feature>
<dbReference type="PANTHER" id="PTHR22950">
    <property type="entry name" value="AMINO ACID TRANSPORTER"/>
    <property type="match status" value="1"/>
</dbReference>
<evidence type="ECO:0000256" key="1">
    <source>
        <dbReference type="ARBA" id="ARBA00004141"/>
    </source>
</evidence>
<protein>
    <recommendedName>
        <fullName evidence="7">Amino acid transporter transmembrane domain-containing protein</fullName>
    </recommendedName>
</protein>
<dbReference type="Proteomes" id="UP000041254">
    <property type="component" value="Unassembled WGS sequence"/>
</dbReference>
<dbReference type="OMA" id="ITHIAAY"/>
<comment type="subcellular location">
    <subcellularLocation>
        <location evidence="1">Membrane</location>
        <topology evidence="1">Multi-pass membrane protein</topology>
    </subcellularLocation>
</comment>
<evidence type="ECO:0000256" key="3">
    <source>
        <dbReference type="ARBA" id="ARBA00022989"/>
    </source>
</evidence>